<evidence type="ECO:0000256" key="11">
    <source>
        <dbReference type="ARBA" id="ARBA00023136"/>
    </source>
</evidence>
<dbReference type="PIRSF" id="PIRSF002764">
    <property type="entry name" value="CcmB"/>
    <property type="match status" value="1"/>
</dbReference>
<comment type="caution">
    <text evidence="14">The sequence shown here is derived from an EMBL/GenBank/DDBJ whole genome shotgun (WGS) entry which is preliminary data.</text>
</comment>
<dbReference type="GO" id="GO:1903607">
    <property type="term" value="P:cytochrome c biosynthetic process"/>
    <property type="evidence" value="ECO:0007669"/>
    <property type="project" value="TreeGrafter"/>
</dbReference>
<dbReference type="PANTHER" id="PTHR30070">
    <property type="entry name" value="HEME EXPORTER PROTEIN B"/>
    <property type="match status" value="1"/>
</dbReference>
<evidence type="ECO:0000256" key="4">
    <source>
        <dbReference type="ARBA" id="ARBA00016452"/>
    </source>
</evidence>
<evidence type="ECO:0000256" key="13">
    <source>
        <dbReference type="SAM" id="Phobius"/>
    </source>
</evidence>
<keyword evidence="9 12" id="KW-0201">Cytochrome c-type biogenesis</keyword>
<dbReference type="PRINTS" id="PR01414">
    <property type="entry name" value="CCMBBIOGNSIS"/>
</dbReference>
<dbReference type="InterPro" id="IPR003544">
    <property type="entry name" value="Cyt_c_biogenesis_CcmB"/>
</dbReference>
<evidence type="ECO:0000256" key="8">
    <source>
        <dbReference type="ARBA" id="ARBA00022692"/>
    </source>
</evidence>
<evidence type="ECO:0000313" key="14">
    <source>
        <dbReference type="EMBL" id="RDH40357.1"/>
    </source>
</evidence>
<dbReference type="GO" id="GO:0015232">
    <property type="term" value="F:heme transmembrane transporter activity"/>
    <property type="evidence" value="ECO:0007669"/>
    <property type="project" value="InterPro"/>
</dbReference>
<dbReference type="NCBIfam" id="TIGR01190">
    <property type="entry name" value="ccmB"/>
    <property type="match status" value="1"/>
</dbReference>
<evidence type="ECO:0000256" key="1">
    <source>
        <dbReference type="ARBA" id="ARBA00002442"/>
    </source>
</evidence>
<feature type="transmembrane region" description="Helical" evidence="13">
    <location>
        <begin position="169"/>
        <end position="192"/>
    </location>
</feature>
<name>A0A370CJ30_9COXI</name>
<dbReference type="GO" id="GO:0005886">
    <property type="term" value="C:plasma membrane"/>
    <property type="evidence" value="ECO:0007669"/>
    <property type="project" value="UniProtKB-SubCell"/>
</dbReference>
<feature type="transmembrane region" description="Helical" evidence="13">
    <location>
        <begin position="31"/>
        <end position="49"/>
    </location>
</feature>
<keyword evidence="7 12" id="KW-0997">Cell inner membrane</keyword>
<evidence type="ECO:0000256" key="12">
    <source>
        <dbReference type="PIRNR" id="PIRNR002764"/>
    </source>
</evidence>
<feature type="transmembrane region" description="Helical" evidence="13">
    <location>
        <begin position="204"/>
        <end position="225"/>
    </location>
</feature>
<evidence type="ECO:0000256" key="7">
    <source>
        <dbReference type="ARBA" id="ARBA00022519"/>
    </source>
</evidence>
<organism evidence="14 15">
    <name type="scientific">Candidatus Aquirickettsiella gammari</name>
    <dbReference type="NCBI Taxonomy" id="2016198"/>
    <lineage>
        <taxon>Bacteria</taxon>
        <taxon>Pseudomonadati</taxon>
        <taxon>Pseudomonadota</taxon>
        <taxon>Gammaproteobacteria</taxon>
        <taxon>Legionellales</taxon>
        <taxon>Coxiellaceae</taxon>
        <taxon>Candidatus Aquirickettsiella</taxon>
    </lineage>
</organism>
<dbReference type="Proteomes" id="UP000226429">
    <property type="component" value="Unassembled WGS sequence"/>
</dbReference>
<accession>A0A370CJ30</accession>
<evidence type="ECO:0000256" key="9">
    <source>
        <dbReference type="ARBA" id="ARBA00022748"/>
    </source>
</evidence>
<keyword evidence="5 12" id="KW-0813">Transport</keyword>
<keyword evidence="6 12" id="KW-1003">Cell membrane</keyword>
<feature type="transmembrane region" description="Helical" evidence="13">
    <location>
        <begin position="139"/>
        <end position="157"/>
    </location>
</feature>
<gene>
    <name evidence="14" type="primary">ccmB</name>
    <name evidence="14" type="ORF">CFE62_004445</name>
</gene>
<evidence type="ECO:0000256" key="6">
    <source>
        <dbReference type="ARBA" id="ARBA00022475"/>
    </source>
</evidence>
<evidence type="ECO:0000313" key="15">
    <source>
        <dbReference type="Proteomes" id="UP000226429"/>
    </source>
</evidence>
<comment type="function">
    <text evidence="1 12">Required for the export of heme to the periplasm for the biogenesis of c-type cytochromes.</text>
</comment>
<keyword evidence="10 13" id="KW-1133">Transmembrane helix</keyword>
<evidence type="ECO:0000256" key="5">
    <source>
        <dbReference type="ARBA" id="ARBA00022448"/>
    </source>
</evidence>
<keyword evidence="8 13" id="KW-0812">Transmembrane</keyword>
<keyword evidence="15" id="KW-1185">Reference proteome</keyword>
<proteinExistence type="inferred from homology"/>
<reference evidence="14 15" key="1">
    <citation type="journal article" date="2017" name="Int. J. Syst. Evol. Microbiol.">
        <title>Aquarickettsiella crustaci n. gen. n. sp. (Gammaproteobacteria: Legionellales: Coxiellaceae); a bacterial pathogen of the freshwater crustacean: Gammarus fossarum (Malacostraca: Amphipoda).</title>
        <authorList>
            <person name="Bojko J."/>
            <person name="Dunn A.M."/>
            <person name="Stebbing P.D."/>
            <person name="Van Aerle R."/>
            <person name="Bacela-Spychalska K."/>
            <person name="Bean T.P."/>
            <person name="Stentiford G.D."/>
        </authorList>
    </citation>
    <scope>NUCLEOTIDE SEQUENCE [LARGE SCALE GENOMIC DNA]</scope>
    <source>
        <strain evidence="14">RA15029</strain>
    </source>
</reference>
<reference evidence="14 15" key="2">
    <citation type="journal article" date="2018" name="J. Invertebr. Pathol.">
        <title>'Candidatus Aquirickettsiella gammari' (Gammaproteobacteria: Legionellales: Coxiellaceae): A bacterial pathogen of the freshwater crustacean Gammarus fossarum (Malacostraca: Amphipoda).</title>
        <authorList>
            <person name="Bojko J."/>
            <person name="Dunn A.M."/>
            <person name="Stebbing P.D."/>
            <person name="van Aerle R."/>
            <person name="Bacela-Spychalska K."/>
            <person name="Bean T.P."/>
            <person name="Urrutia A."/>
            <person name="Stentiford G.D."/>
        </authorList>
    </citation>
    <scope>NUCLEOTIDE SEQUENCE [LARGE SCALE GENOMIC DNA]</scope>
    <source>
        <strain evidence="14">RA15029</strain>
    </source>
</reference>
<sequence>MRAVFDHPLFFKITVNLKYELLAVCRCYQDMIYPLLFLILVIVLFPLSVSPDPVLLNKISAGIFWIVVLFLVLLMLDQLFRNDWKEGDLEQLILTPNALSLAIFIKLLVFCLAISLPLIVMTPFLSLCLYIPIRALKTLCWSIFLGTPSLIFLGGIARALTLGLRHSGLLIVLIVIPFYIPVLIFASSAVSFASMGSSANGPLAWLSVLMLLSVSLSPLVIRMILRLGIAFV</sequence>
<comment type="subcellular location">
    <subcellularLocation>
        <location evidence="2">Cell inner membrane</location>
        <topology evidence="2">Multi-pass membrane protein</topology>
    </subcellularLocation>
</comment>
<evidence type="ECO:0000256" key="3">
    <source>
        <dbReference type="ARBA" id="ARBA00010544"/>
    </source>
</evidence>
<dbReference type="Pfam" id="PF03379">
    <property type="entry name" value="CcmB"/>
    <property type="match status" value="1"/>
</dbReference>
<feature type="transmembrane region" description="Helical" evidence="13">
    <location>
        <begin position="55"/>
        <end position="76"/>
    </location>
</feature>
<feature type="transmembrane region" description="Helical" evidence="13">
    <location>
        <begin position="107"/>
        <end position="133"/>
    </location>
</feature>
<dbReference type="EMBL" id="NMOS02000010">
    <property type="protein sequence ID" value="RDH40357.1"/>
    <property type="molecule type" value="Genomic_DNA"/>
</dbReference>
<evidence type="ECO:0000256" key="2">
    <source>
        <dbReference type="ARBA" id="ARBA00004429"/>
    </source>
</evidence>
<dbReference type="PANTHER" id="PTHR30070:SF1">
    <property type="entry name" value="CYTOCHROME C BIOGENESIS B-RELATED"/>
    <property type="match status" value="1"/>
</dbReference>
<comment type="similarity">
    <text evidence="3 12">Belongs to the CcmB/CycW/HelB family.</text>
</comment>
<dbReference type="AlphaFoldDB" id="A0A370CJ30"/>
<keyword evidence="11 12" id="KW-0472">Membrane</keyword>
<dbReference type="GO" id="GO:0017004">
    <property type="term" value="P:cytochrome complex assembly"/>
    <property type="evidence" value="ECO:0007669"/>
    <property type="project" value="UniProtKB-KW"/>
</dbReference>
<evidence type="ECO:0000256" key="10">
    <source>
        <dbReference type="ARBA" id="ARBA00022989"/>
    </source>
</evidence>
<protein>
    <recommendedName>
        <fullName evidence="4 12">Heme exporter protein B</fullName>
    </recommendedName>
</protein>
<dbReference type="InterPro" id="IPR026031">
    <property type="entry name" value="Cyt_c_CcmB_bac"/>
</dbReference>